<evidence type="ECO:0000256" key="5">
    <source>
        <dbReference type="ARBA" id="ARBA00023163"/>
    </source>
</evidence>
<dbReference type="SUPFAM" id="SSF54171">
    <property type="entry name" value="DNA-binding domain"/>
    <property type="match status" value="1"/>
</dbReference>
<keyword evidence="6" id="KW-0539">Nucleus</keyword>
<dbReference type="EMBL" id="PYDT01000011">
    <property type="protein sequence ID" value="THU45776.1"/>
    <property type="molecule type" value="Genomic_DNA"/>
</dbReference>
<dbReference type="InterPro" id="IPR036955">
    <property type="entry name" value="AP2/ERF_dom_sf"/>
</dbReference>
<dbReference type="GO" id="GO:0003700">
    <property type="term" value="F:DNA-binding transcription factor activity"/>
    <property type="evidence" value="ECO:0007669"/>
    <property type="project" value="InterPro"/>
</dbReference>
<evidence type="ECO:0000256" key="1">
    <source>
        <dbReference type="ARBA" id="ARBA00004123"/>
    </source>
</evidence>
<proteinExistence type="inferred from homology"/>
<gene>
    <name evidence="9" type="ORF">C4D60_Mb02t21550</name>
</gene>
<organism evidence="9 10">
    <name type="scientific">Musa balbisiana</name>
    <name type="common">Banana</name>
    <dbReference type="NCBI Taxonomy" id="52838"/>
    <lineage>
        <taxon>Eukaryota</taxon>
        <taxon>Viridiplantae</taxon>
        <taxon>Streptophyta</taxon>
        <taxon>Embryophyta</taxon>
        <taxon>Tracheophyta</taxon>
        <taxon>Spermatophyta</taxon>
        <taxon>Magnoliopsida</taxon>
        <taxon>Liliopsida</taxon>
        <taxon>Zingiberales</taxon>
        <taxon>Musaceae</taxon>
        <taxon>Musa</taxon>
    </lineage>
</organism>
<dbReference type="STRING" id="52838.A0A4V4H2V2"/>
<evidence type="ECO:0000256" key="3">
    <source>
        <dbReference type="ARBA" id="ARBA00023125"/>
    </source>
</evidence>
<dbReference type="PRINTS" id="PR00367">
    <property type="entry name" value="ETHRSPELEMNT"/>
</dbReference>
<dbReference type="PANTHER" id="PTHR31985">
    <property type="entry name" value="ETHYLENE-RESPONSIVE TRANSCRIPTION FACTOR ERF042-RELATED"/>
    <property type="match status" value="1"/>
</dbReference>
<evidence type="ECO:0000313" key="9">
    <source>
        <dbReference type="EMBL" id="THU45776.1"/>
    </source>
</evidence>
<evidence type="ECO:0000256" key="4">
    <source>
        <dbReference type="ARBA" id="ARBA00023159"/>
    </source>
</evidence>
<dbReference type="AlphaFoldDB" id="A0A4V4H2V2"/>
<accession>A0A4V4H2V2</accession>
<dbReference type="FunFam" id="3.30.730.10:FF:000001">
    <property type="entry name" value="Ethylene-responsive transcription factor 2"/>
    <property type="match status" value="1"/>
</dbReference>
<dbReference type="Gene3D" id="3.30.730.10">
    <property type="entry name" value="AP2/ERF domain"/>
    <property type="match status" value="1"/>
</dbReference>
<keyword evidence="2" id="KW-0805">Transcription regulation</keyword>
<dbReference type="GO" id="GO:0003677">
    <property type="term" value="F:DNA binding"/>
    <property type="evidence" value="ECO:0007669"/>
    <property type="project" value="UniProtKB-KW"/>
</dbReference>
<dbReference type="InterPro" id="IPR016177">
    <property type="entry name" value="DNA-bd_dom_sf"/>
</dbReference>
<comment type="subcellular location">
    <subcellularLocation>
        <location evidence="1">Nucleus</location>
    </subcellularLocation>
</comment>
<evidence type="ECO:0000313" key="10">
    <source>
        <dbReference type="Proteomes" id="UP000317650"/>
    </source>
</evidence>
<dbReference type="PROSITE" id="PS51032">
    <property type="entry name" value="AP2_ERF"/>
    <property type="match status" value="1"/>
</dbReference>
<dbReference type="InterPro" id="IPR001471">
    <property type="entry name" value="AP2/ERF_dom"/>
</dbReference>
<evidence type="ECO:0000256" key="7">
    <source>
        <dbReference type="ARBA" id="ARBA00024343"/>
    </source>
</evidence>
<keyword evidence="4" id="KW-0010">Activator</keyword>
<dbReference type="CDD" id="cd00018">
    <property type="entry name" value="AP2"/>
    <property type="match status" value="1"/>
</dbReference>
<protein>
    <recommendedName>
        <fullName evidence="8">AP2/ERF domain-containing protein</fullName>
    </recommendedName>
</protein>
<evidence type="ECO:0000259" key="8">
    <source>
        <dbReference type="PROSITE" id="PS51032"/>
    </source>
</evidence>
<dbReference type="InterPro" id="IPR051032">
    <property type="entry name" value="AP2/ERF_TF_ERF_subfamily"/>
</dbReference>
<comment type="similarity">
    <text evidence="7">Belongs to the AP2/ERF transcription factor family. ERF subfamily.</text>
</comment>
<feature type="domain" description="AP2/ERF" evidence="8">
    <location>
        <begin position="38"/>
        <end position="95"/>
    </location>
</feature>
<comment type="caution">
    <text evidence="9">The sequence shown here is derived from an EMBL/GenBank/DDBJ whole genome shotgun (WGS) entry which is preliminary data.</text>
</comment>
<dbReference type="Proteomes" id="UP000317650">
    <property type="component" value="Chromosome 2"/>
</dbReference>
<keyword evidence="3" id="KW-0238">DNA-binding</keyword>
<name>A0A4V4H2V2_MUSBA</name>
<evidence type="ECO:0000256" key="2">
    <source>
        <dbReference type="ARBA" id="ARBA00023015"/>
    </source>
</evidence>
<sequence>MNALSNSYHHHLVSKLSSSVRRSAMEQLAEMRADLAVQYRGVRKRKWGKWVSEIREPGKKTRIWLGSFESAEMAAVAHDVAALRLKGRDAQLNFPESAEQLPRPRSSDPKDIRSAALEAAARLRCRTTARAGISAGLERLGNDELGLDSPRLWAELAEALLLSPPAWTTEVTELEEWEQHGSLWDPFL</sequence>
<reference evidence="9 10" key="1">
    <citation type="journal article" date="2019" name="Nat. Plants">
        <title>Genome sequencing of Musa balbisiana reveals subgenome evolution and function divergence in polyploid bananas.</title>
        <authorList>
            <person name="Yao X."/>
        </authorList>
    </citation>
    <scope>NUCLEOTIDE SEQUENCE [LARGE SCALE GENOMIC DNA]</scope>
    <source>
        <strain evidence="10">cv. DH-PKW</strain>
        <tissue evidence="9">Leaves</tissue>
    </source>
</reference>
<evidence type="ECO:0000256" key="6">
    <source>
        <dbReference type="ARBA" id="ARBA00023242"/>
    </source>
</evidence>
<dbReference type="GO" id="GO:0005634">
    <property type="term" value="C:nucleus"/>
    <property type="evidence" value="ECO:0007669"/>
    <property type="project" value="UniProtKB-SubCell"/>
</dbReference>
<dbReference type="SMART" id="SM00380">
    <property type="entry name" value="AP2"/>
    <property type="match status" value="1"/>
</dbReference>
<keyword evidence="5" id="KW-0804">Transcription</keyword>
<keyword evidence="10" id="KW-1185">Reference proteome</keyword>
<dbReference type="Pfam" id="PF00847">
    <property type="entry name" value="AP2"/>
    <property type="match status" value="1"/>
</dbReference>
<dbReference type="PANTHER" id="PTHR31985:SF111">
    <property type="entry name" value="ETHYLENE-RESPONSIVE TRANSCRIPTION FACTOR ERF021"/>
    <property type="match status" value="1"/>
</dbReference>